<dbReference type="GO" id="GO:0000981">
    <property type="term" value="F:DNA-binding transcription factor activity, RNA polymerase II-specific"/>
    <property type="evidence" value="ECO:0007669"/>
    <property type="project" value="TreeGrafter"/>
</dbReference>
<evidence type="ECO:0000256" key="5">
    <source>
        <dbReference type="ARBA" id="ARBA00022833"/>
    </source>
</evidence>
<feature type="domain" description="BTB" evidence="11">
    <location>
        <begin position="42"/>
        <end position="107"/>
    </location>
</feature>
<dbReference type="OrthoDB" id="6357972at2759"/>
<evidence type="ECO:0000259" key="11">
    <source>
        <dbReference type="PROSITE" id="PS50097"/>
    </source>
</evidence>
<evidence type="ECO:0000256" key="4">
    <source>
        <dbReference type="ARBA" id="ARBA00022771"/>
    </source>
</evidence>
<dbReference type="SMART" id="SM00225">
    <property type="entry name" value="BTB"/>
    <property type="match status" value="1"/>
</dbReference>
<evidence type="ECO:0000256" key="7">
    <source>
        <dbReference type="ARBA" id="ARBA00023125"/>
    </source>
</evidence>
<sequence length="753" mass="83462">MSSLSIMSSGPQQSATSCWSRPEFLEAKSTALKQLQKEEGFGAVKLEVDGKCFTAHLEILCAASEFFDKVIRHDITTNEVVTVHNIDASTFSLLLDFLYTGDLDVTLANLLDVYVAADFLVLAPALVLCRSKLVENFLSHPLSQEVSDLAAEIITRYNDSEVFAHLCNNQDLFGNIGKCAFAGNVDWVSWDKITTCEDFPPGEWTISEITFYLIPSWGGTPGLIGGVDVEYRNIWSEERRKFLCDLASRHPAPYEVQSLKLEDSETIRSVEMHSGWLVDSMKFMTSQGRVLGPFGRSKGGGKREIDPGRMKRFTHKFDTDITPLALHGFSYCLVRTLGCLSWFNLRRFVQLEWTMVGISGRISRFLAHSEKNLMESVRDMLTDCFPAVIPLQEPTEELVVWAKFENCPSQFTGNEKYSFLLIISTNRGFYIWAVTRNGQASLLFSRMGFYALGAKLLVCPHDRRLKITNVFLLSLLDQPVYHHLSRCGDASGDSSKPVASTVLSVNKRIWDGLSALASSVAIGGPNLPSRYPHLVRRQSIDFAADPAAPASTFSSYVSVVDLVQLTDNYSAFENQKLLHSPPLEETGVAGQAKPETSAITNPAYPVLQRPHVCSTLKRYRDSPSSLQCAGPSDTWESQGTILSHKNASLDVHEFADNGALVAHFLPHCCATSQAGDHPTSRLLGSPMGERGLLGVRLDRFTAFYRVHSGSRLPRVSYIKSPSGPSADRRPPPLHPQSRLNNLRGEYSPGHKPL</sequence>
<dbReference type="Gene3D" id="3.30.710.10">
    <property type="entry name" value="Potassium Channel Kv1.1, Chain A"/>
    <property type="match status" value="1"/>
</dbReference>
<keyword evidence="6" id="KW-0805">Transcription regulation</keyword>
<dbReference type="InterPro" id="IPR050457">
    <property type="entry name" value="ZnFinger_BTB_dom_contain"/>
</dbReference>
<keyword evidence="7" id="KW-0238">DNA-binding</keyword>
<dbReference type="Proteomes" id="UP000267029">
    <property type="component" value="Unassembled WGS sequence"/>
</dbReference>
<dbReference type="EMBL" id="UXSR01005389">
    <property type="protein sequence ID" value="VDD81634.1"/>
    <property type="molecule type" value="Genomic_DNA"/>
</dbReference>
<dbReference type="CDD" id="cd18186">
    <property type="entry name" value="BTB_POZ_ZBTB_KLHL-like"/>
    <property type="match status" value="1"/>
</dbReference>
<reference evidence="12 13" key="1">
    <citation type="submission" date="2018-10" db="EMBL/GenBank/DDBJ databases">
        <authorList>
            <consortium name="Pathogen Informatics"/>
        </authorList>
    </citation>
    <scope>NUCLEOTIDE SEQUENCE [LARGE SCALE GENOMIC DNA]</scope>
</reference>
<name>A0A158QVC2_MESCO</name>
<dbReference type="SUPFAM" id="SSF54695">
    <property type="entry name" value="POZ domain"/>
    <property type="match status" value="1"/>
</dbReference>
<evidence type="ECO:0000256" key="3">
    <source>
        <dbReference type="ARBA" id="ARBA00022737"/>
    </source>
</evidence>
<proteinExistence type="predicted"/>
<evidence type="ECO:0000313" key="12">
    <source>
        <dbReference type="EMBL" id="VDD81634.1"/>
    </source>
</evidence>
<keyword evidence="4" id="KW-0863">Zinc-finger</keyword>
<gene>
    <name evidence="12" type="ORF">MCOS_LOCUS7637</name>
</gene>
<keyword evidence="9" id="KW-0539">Nucleus</keyword>
<feature type="region of interest" description="Disordered" evidence="10">
    <location>
        <begin position="714"/>
        <end position="753"/>
    </location>
</feature>
<dbReference type="PROSITE" id="PS50097">
    <property type="entry name" value="BTB"/>
    <property type="match status" value="1"/>
</dbReference>
<dbReference type="InterPro" id="IPR000210">
    <property type="entry name" value="BTB/POZ_dom"/>
</dbReference>
<evidence type="ECO:0000256" key="6">
    <source>
        <dbReference type="ARBA" id="ARBA00023015"/>
    </source>
</evidence>
<dbReference type="Gene3D" id="2.100.10.30">
    <property type="entry name" value="Jacalin-like lectin domain"/>
    <property type="match status" value="1"/>
</dbReference>
<comment type="subcellular location">
    <subcellularLocation>
        <location evidence="1">Nucleus</location>
    </subcellularLocation>
</comment>
<keyword evidence="2" id="KW-0479">Metal-binding</keyword>
<dbReference type="GO" id="GO:0000978">
    <property type="term" value="F:RNA polymerase II cis-regulatory region sequence-specific DNA binding"/>
    <property type="evidence" value="ECO:0007669"/>
    <property type="project" value="TreeGrafter"/>
</dbReference>
<dbReference type="GO" id="GO:0005634">
    <property type="term" value="C:nucleus"/>
    <property type="evidence" value="ECO:0007669"/>
    <property type="project" value="UniProtKB-SubCell"/>
</dbReference>
<keyword evidence="3" id="KW-0677">Repeat</keyword>
<keyword evidence="5" id="KW-0862">Zinc</keyword>
<accession>A0A158QVC2</accession>
<dbReference type="STRING" id="53468.A0A158QVC2"/>
<keyword evidence="8" id="KW-0804">Transcription</keyword>
<evidence type="ECO:0000256" key="9">
    <source>
        <dbReference type="ARBA" id="ARBA00023242"/>
    </source>
</evidence>
<dbReference type="GO" id="GO:0008270">
    <property type="term" value="F:zinc ion binding"/>
    <property type="evidence" value="ECO:0007669"/>
    <property type="project" value="UniProtKB-KW"/>
</dbReference>
<evidence type="ECO:0000256" key="8">
    <source>
        <dbReference type="ARBA" id="ARBA00023163"/>
    </source>
</evidence>
<evidence type="ECO:0000256" key="1">
    <source>
        <dbReference type="ARBA" id="ARBA00004123"/>
    </source>
</evidence>
<dbReference type="AlphaFoldDB" id="A0A158QVC2"/>
<evidence type="ECO:0000256" key="2">
    <source>
        <dbReference type="ARBA" id="ARBA00022723"/>
    </source>
</evidence>
<keyword evidence="13" id="KW-1185">Reference proteome</keyword>
<dbReference type="SUPFAM" id="SSF51101">
    <property type="entry name" value="Mannose-binding lectins"/>
    <property type="match status" value="1"/>
</dbReference>
<protein>
    <recommendedName>
        <fullName evidence="11">BTB domain-containing protein</fullName>
    </recommendedName>
</protein>
<dbReference type="InterPro" id="IPR011333">
    <property type="entry name" value="SKP1/BTB/POZ_sf"/>
</dbReference>
<dbReference type="InterPro" id="IPR036404">
    <property type="entry name" value="Jacalin-like_lectin_dom_sf"/>
</dbReference>
<dbReference type="Pfam" id="PF00651">
    <property type="entry name" value="BTB"/>
    <property type="match status" value="1"/>
</dbReference>
<organism evidence="12 13">
    <name type="scientific">Mesocestoides corti</name>
    <name type="common">Flatworm</name>
    <dbReference type="NCBI Taxonomy" id="53468"/>
    <lineage>
        <taxon>Eukaryota</taxon>
        <taxon>Metazoa</taxon>
        <taxon>Spiralia</taxon>
        <taxon>Lophotrochozoa</taxon>
        <taxon>Platyhelminthes</taxon>
        <taxon>Cestoda</taxon>
        <taxon>Eucestoda</taxon>
        <taxon>Cyclophyllidea</taxon>
        <taxon>Mesocestoididae</taxon>
        <taxon>Mesocestoides</taxon>
    </lineage>
</organism>
<evidence type="ECO:0000256" key="10">
    <source>
        <dbReference type="SAM" id="MobiDB-lite"/>
    </source>
</evidence>
<dbReference type="PANTHER" id="PTHR46105:SF5">
    <property type="entry name" value="ZINC FINGER AND BTB DOMAIN-CONTAINING PROTEIN 44 ISOFORM X1"/>
    <property type="match status" value="1"/>
</dbReference>
<evidence type="ECO:0000313" key="13">
    <source>
        <dbReference type="Proteomes" id="UP000267029"/>
    </source>
</evidence>
<dbReference type="PANTHER" id="PTHR46105">
    <property type="entry name" value="AGAP004733-PA"/>
    <property type="match status" value="1"/>
</dbReference>